<dbReference type="GO" id="GO:0070652">
    <property type="term" value="C:HAUS complex"/>
    <property type="evidence" value="ECO:0007669"/>
    <property type="project" value="InterPro"/>
</dbReference>
<dbReference type="GO" id="GO:1990498">
    <property type="term" value="C:mitotic spindle microtubule"/>
    <property type="evidence" value="ECO:0007669"/>
    <property type="project" value="TreeGrafter"/>
</dbReference>
<dbReference type="PANTHER" id="PTHR16039">
    <property type="entry name" value="HAUS AUGMIN-LIKE COMPLEX SUBUNIT 2"/>
    <property type="match status" value="1"/>
</dbReference>
<dbReference type="Pfam" id="PF15003">
    <property type="entry name" value="HAUS2"/>
    <property type="match status" value="1"/>
</dbReference>
<dbReference type="PANTHER" id="PTHR16039:SF1">
    <property type="entry name" value="HAUS AUGMIN-LIKE COMPLEX SUBUNIT 2"/>
    <property type="match status" value="1"/>
</dbReference>
<reference evidence="1" key="1">
    <citation type="submission" date="2022-07" db="EMBL/GenBank/DDBJ databases">
        <title>Chromosome-level genome of Muraenolepis orangiensis.</title>
        <authorList>
            <person name="Kim J."/>
        </authorList>
    </citation>
    <scope>NUCLEOTIDE SEQUENCE</scope>
    <source>
        <strain evidence="1">KU_S4_2022</strain>
        <tissue evidence="1">Muscle</tissue>
    </source>
</reference>
<dbReference type="PRINTS" id="PR02088">
    <property type="entry name" value="HAUSAUGMINL2"/>
</dbReference>
<gene>
    <name evidence="1" type="ORF">NHX12_007393</name>
</gene>
<dbReference type="InterPro" id="IPR028346">
    <property type="entry name" value="HAUS2"/>
</dbReference>
<evidence type="ECO:0008006" key="3">
    <source>
        <dbReference type="Google" id="ProtNLM"/>
    </source>
</evidence>
<dbReference type="Proteomes" id="UP001148018">
    <property type="component" value="Unassembled WGS sequence"/>
</dbReference>
<proteinExistence type="predicted"/>
<keyword evidence="2" id="KW-1185">Reference proteome</keyword>
<dbReference type="GO" id="GO:0007020">
    <property type="term" value="P:microtubule nucleation"/>
    <property type="evidence" value="ECO:0007669"/>
    <property type="project" value="TreeGrafter"/>
</dbReference>
<evidence type="ECO:0000313" key="1">
    <source>
        <dbReference type="EMBL" id="KAJ3592265.1"/>
    </source>
</evidence>
<dbReference type="GO" id="GO:0051225">
    <property type="term" value="P:spindle assembly"/>
    <property type="evidence" value="ECO:0007669"/>
    <property type="project" value="InterPro"/>
</dbReference>
<feature type="non-terminal residue" evidence="1">
    <location>
        <position position="155"/>
    </location>
</feature>
<evidence type="ECO:0000313" key="2">
    <source>
        <dbReference type="Proteomes" id="UP001148018"/>
    </source>
</evidence>
<dbReference type="OrthoDB" id="2436605at2759"/>
<organism evidence="1 2">
    <name type="scientific">Muraenolepis orangiensis</name>
    <name type="common">Patagonian moray cod</name>
    <dbReference type="NCBI Taxonomy" id="630683"/>
    <lineage>
        <taxon>Eukaryota</taxon>
        <taxon>Metazoa</taxon>
        <taxon>Chordata</taxon>
        <taxon>Craniata</taxon>
        <taxon>Vertebrata</taxon>
        <taxon>Euteleostomi</taxon>
        <taxon>Actinopterygii</taxon>
        <taxon>Neopterygii</taxon>
        <taxon>Teleostei</taxon>
        <taxon>Neoteleostei</taxon>
        <taxon>Acanthomorphata</taxon>
        <taxon>Zeiogadaria</taxon>
        <taxon>Gadariae</taxon>
        <taxon>Gadiformes</taxon>
        <taxon>Muraenolepidoidei</taxon>
        <taxon>Muraenolepididae</taxon>
        <taxon>Muraenolepis</taxon>
    </lineage>
</organism>
<protein>
    <recommendedName>
        <fullName evidence="3">HAUS augmin-like complex subunit 2</fullName>
    </recommendedName>
</protein>
<accession>A0A9Q0DSA0</accession>
<dbReference type="GO" id="GO:0005813">
    <property type="term" value="C:centrosome"/>
    <property type="evidence" value="ECO:0007669"/>
    <property type="project" value="TreeGrafter"/>
</dbReference>
<dbReference type="EMBL" id="JANIIK010000113">
    <property type="protein sequence ID" value="KAJ3592265.1"/>
    <property type="molecule type" value="Genomic_DNA"/>
</dbReference>
<dbReference type="AlphaFoldDB" id="A0A9Q0DSA0"/>
<dbReference type="GO" id="GO:0007098">
    <property type="term" value="P:centrosome cycle"/>
    <property type="evidence" value="ECO:0007669"/>
    <property type="project" value="InterPro"/>
</dbReference>
<comment type="caution">
    <text evidence="1">The sequence shown here is derived from an EMBL/GenBank/DDBJ whole genome shotgun (WGS) entry which is preliminary data.</text>
</comment>
<dbReference type="InterPro" id="IPR026242">
    <property type="entry name" value="HAUS2_metazoa"/>
</dbReference>
<name>A0A9Q0DSA0_9TELE</name>
<sequence length="155" mass="17919">EVEQQIRVKRELSQLIMETELLRQDKDTADVTQNFYLTRKIKDLQVFTGHLQELLGEQRSLQQRLMKPLCQTSLPIEAHLHRNVVDLIQMVVDFINNLESHMTTLGTLPSLSHNMAQLNHGLAQQMTLAGGVEQLSQQVLRLRDLHHRRDPSPSR</sequence>